<comment type="caution">
    <text evidence="6">The sequence shown here is derived from an EMBL/GenBank/DDBJ whole genome shotgun (WGS) entry which is preliminary data.</text>
</comment>
<dbReference type="Proteomes" id="UP000547973">
    <property type="component" value="Unassembled WGS sequence"/>
</dbReference>
<feature type="transmembrane region" description="Helical" evidence="5">
    <location>
        <begin position="86"/>
        <end position="105"/>
    </location>
</feature>
<feature type="transmembrane region" description="Helical" evidence="5">
    <location>
        <begin position="382"/>
        <end position="400"/>
    </location>
</feature>
<feature type="transmembrane region" description="Helical" evidence="5">
    <location>
        <begin position="349"/>
        <end position="370"/>
    </location>
</feature>
<dbReference type="CDD" id="cd17393">
    <property type="entry name" value="MFS_MosC_like"/>
    <property type="match status" value="1"/>
</dbReference>
<dbReference type="EMBL" id="JACBZO010000001">
    <property type="protein sequence ID" value="NYI40598.1"/>
    <property type="molecule type" value="Genomic_DNA"/>
</dbReference>
<feature type="transmembrane region" description="Helical" evidence="5">
    <location>
        <begin position="178"/>
        <end position="200"/>
    </location>
</feature>
<dbReference type="SUPFAM" id="SSF103473">
    <property type="entry name" value="MFS general substrate transporter"/>
    <property type="match status" value="1"/>
</dbReference>
<feature type="transmembrane region" description="Helical" evidence="5">
    <location>
        <begin position="229"/>
        <end position="247"/>
    </location>
</feature>
<evidence type="ECO:0000256" key="1">
    <source>
        <dbReference type="ARBA" id="ARBA00004141"/>
    </source>
</evidence>
<dbReference type="InterPro" id="IPR036259">
    <property type="entry name" value="MFS_trans_sf"/>
</dbReference>
<feature type="transmembrane region" description="Helical" evidence="5">
    <location>
        <begin position="111"/>
        <end position="130"/>
    </location>
</feature>
<reference evidence="6 7" key="1">
    <citation type="submission" date="2020-07" db="EMBL/GenBank/DDBJ databases">
        <title>Sequencing the genomes of 1000 actinobacteria strains.</title>
        <authorList>
            <person name="Klenk H.-P."/>
        </authorList>
    </citation>
    <scope>NUCLEOTIDE SEQUENCE [LARGE SCALE GENOMIC DNA]</scope>
    <source>
        <strain evidence="6 7">DSM 19970</strain>
    </source>
</reference>
<comment type="subcellular location">
    <subcellularLocation>
        <location evidence="1">Membrane</location>
        <topology evidence="1">Multi-pass membrane protein</topology>
    </subcellularLocation>
</comment>
<name>A0A7Y9ZAC8_9MICO</name>
<sequence length="450" mass="47348">MVPSFGRAPTTTPDAARVQSGRRALLVLFGILGLLTTTFLSRLPSVSHLMHVTTAGLAMLLLSGAMGALVALTVTGWATARFGARALLWWSSFGYLVAFSGVGVASALGSSMLFVTAYFFVSVTFALSNVPINAEAAELERLVGRPIMSQFHAAFSVGMALGLAIGVAASHWRIEPMWHFVIVAAAATALRLAMIPVAVIDGTPDPRVASKSLGGPFATAGVEYHNKRVLLIGAIVFAASMTENVAAQWLPLSIVDDFGKREALGDIIYWVFVAAMFSVRVNGARVIDRWGRVVTLRTSAVLVVLGVVLFATTPVFWLVPVAALLWGVGAALNFPIGFSAAADDPRHAAARVAAVSTFSTVAGLMVPQAVGRLAEWVPLRHAMLLVVVGSVASFVLARSVRGQNRIFKSRRADAATVGSAMLGRKRQEPVGDPAAVIDAAGVAIPMHAQE</sequence>
<keyword evidence="7" id="KW-1185">Reference proteome</keyword>
<dbReference type="PANTHER" id="PTHR23514">
    <property type="entry name" value="BYPASS OF STOP CODON PROTEIN 6"/>
    <property type="match status" value="1"/>
</dbReference>
<evidence type="ECO:0000256" key="3">
    <source>
        <dbReference type="ARBA" id="ARBA00022989"/>
    </source>
</evidence>
<proteinExistence type="predicted"/>
<evidence type="ECO:0000256" key="5">
    <source>
        <dbReference type="SAM" id="Phobius"/>
    </source>
</evidence>
<dbReference type="GO" id="GO:0022857">
    <property type="term" value="F:transmembrane transporter activity"/>
    <property type="evidence" value="ECO:0007669"/>
    <property type="project" value="InterPro"/>
</dbReference>
<evidence type="ECO:0000256" key="2">
    <source>
        <dbReference type="ARBA" id="ARBA00022692"/>
    </source>
</evidence>
<keyword evidence="2 5" id="KW-0812">Transmembrane</keyword>
<feature type="transmembrane region" description="Helical" evidence="5">
    <location>
        <begin position="299"/>
        <end position="317"/>
    </location>
</feature>
<dbReference type="AlphaFoldDB" id="A0A7Y9ZAC8"/>
<dbReference type="GO" id="GO:0016020">
    <property type="term" value="C:membrane"/>
    <property type="evidence" value="ECO:0007669"/>
    <property type="project" value="UniProtKB-SubCell"/>
</dbReference>
<keyword evidence="3 5" id="KW-1133">Transmembrane helix</keyword>
<dbReference type="PANTHER" id="PTHR23514:SF13">
    <property type="entry name" value="INNER MEMBRANE PROTEIN YBJJ"/>
    <property type="match status" value="1"/>
</dbReference>
<evidence type="ECO:0000313" key="6">
    <source>
        <dbReference type="EMBL" id="NYI40598.1"/>
    </source>
</evidence>
<feature type="transmembrane region" description="Helical" evidence="5">
    <location>
        <begin position="323"/>
        <end position="342"/>
    </location>
</feature>
<gene>
    <name evidence="6" type="ORF">BKA03_000717</name>
</gene>
<feature type="transmembrane region" description="Helical" evidence="5">
    <location>
        <begin position="267"/>
        <end position="287"/>
    </location>
</feature>
<feature type="transmembrane region" description="Helical" evidence="5">
    <location>
        <begin position="24"/>
        <end position="43"/>
    </location>
</feature>
<evidence type="ECO:0000313" key="7">
    <source>
        <dbReference type="Proteomes" id="UP000547973"/>
    </source>
</evidence>
<accession>A0A7Y9ZAC8</accession>
<keyword evidence="4 5" id="KW-0472">Membrane</keyword>
<evidence type="ECO:0000256" key="4">
    <source>
        <dbReference type="ARBA" id="ARBA00023136"/>
    </source>
</evidence>
<dbReference type="InterPro" id="IPR011701">
    <property type="entry name" value="MFS"/>
</dbReference>
<feature type="transmembrane region" description="Helical" evidence="5">
    <location>
        <begin position="49"/>
        <end position="74"/>
    </location>
</feature>
<dbReference type="Gene3D" id="1.20.1250.20">
    <property type="entry name" value="MFS general substrate transporter like domains"/>
    <property type="match status" value="2"/>
</dbReference>
<organism evidence="6 7">
    <name type="scientific">Demequina lutea</name>
    <dbReference type="NCBI Taxonomy" id="431489"/>
    <lineage>
        <taxon>Bacteria</taxon>
        <taxon>Bacillati</taxon>
        <taxon>Actinomycetota</taxon>
        <taxon>Actinomycetes</taxon>
        <taxon>Micrococcales</taxon>
        <taxon>Demequinaceae</taxon>
        <taxon>Demequina</taxon>
    </lineage>
</organism>
<feature type="transmembrane region" description="Helical" evidence="5">
    <location>
        <begin position="151"/>
        <end position="172"/>
    </location>
</feature>
<protein>
    <submittedName>
        <fullName evidence="6">MFS family permease</fullName>
    </submittedName>
</protein>
<dbReference type="InterPro" id="IPR051788">
    <property type="entry name" value="MFS_Transporter"/>
</dbReference>
<dbReference type="Pfam" id="PF07690">
    <property type="entry name" value="MFS_1"/>
    <property type="match status" value="1"/>
</dbReference>